<dbReference type="Proteomes" id="UP000032232">
    <property type="component" value="Unassembled WGS sequence"/>
</dbReference>
<keyword evidence="4" id="KW-1185">Reference proteome</keyword>
<name>A0A0D1EK01_9RHOB</name>
<dbReference type="PANTHER" id="PTHR35565:SF3">
    <property type="entry name" value="TYPE VI SECRETION SYSTEM SHEATH PROTEIN TSSC1"/>
    <property type="match status" value="1"/>
</dbReference>
<proteinExistence type="predicted"/>
<evidence type="ECO:0000313" key="4">
    <source>
        <dbReference type="Proteomes" id="UP000032232"/>
    </source>
</evidence>
<dbReference type="InterPro" id="IPR010269">
    <property type="entry name" value="T6SS_TssC-like"/>
</dbReference>
<organism evidence="3 4">
    <name type="scientific">Jannaschia aquimarina</name>
    <dbReference type="NCBI Taxonomy" id="935700"/>
    <lineage>
        <taxon>Bacteria</taxon>
        <taxon>Pseudomonadati</taxon>
        <taxon>Pseudomonadota</taxon>
        <taxon>Alphaproteobacteria</taxon>
        <taxon>Rhodobacterales</taxon>
        <taxon>Roseobacteraceae</taxon>
        <taxon>Jannaschia</taxon>
    </lineage>
</organism>
<dbReference type="InterPro" id="IPR044032">
    <property type="entry name" value="TssC1_C"/>
</dbReference>
<dbReference type="InterPro" id="IPR044031">
    <property type="entry name" value="TssC1_N"/>
</dbReference>
<dbReference type="RefSeq" id="WP_043917193.1">
    <property type="nucleotide sequence ID" value="NZ_FZPF01000008.1"/>
</dbReference>
<feature type="domain" description="TssC1 C-terminal" evidence="2">
    <location>
        <begin position="382"/>
        <end position="493"/>
    </location>
</feature>
<dbReference type="Pfam" id="PF18945">
    <property type="entry name" value="VipB_2"/>
    <property type="match status" value="1"/>
</dbReference>
<feature type="domain" description="TssC1 N-terminal" evidence="1">
    <location>
        <begin position="68"/>
        <end position="371"/>
    </location>
</feature>
<dbReference type="STRING" id="935700.jaqu_03240"/>
<sequence length="497" mass="55064">MSDGTQAQVEGKDGALSELDEFSDILRQTIKPRSETAAKEVDNAVTALVREAMDDQTLVTEDVLDTLDAMLAKIDSKLSDQLNAIMHHDDFQALESSWRGLAYTVNNSETDASLRVKVMNVSKKELSGMFRAYPGARWDQSPLHRKVYEQEFGTLGGTPFGALVGDYYFGFSSPDVNLLRDISKVAASAHAPFISAASPELLGMDSWNELGTPPDLSEIFETPDYAKWKTLRESENSRYLALVAPRVLAREPYGQDSTSVVEEFNYEEETDGHGGTKYCWMNAAHAMAVNINRAHKEHGWTVQIRGVQSGGEVLNLPTHTFETGDGAKDLKCPTEVSITDRREGELSAAGLIGLVHRKNTDKAAFIGAQTLYKPKKYVDDLATASDNMSARLPYIFAVSRFSHYLKCMVRDKIGQSPTRTQLQNDLQNWVNKYVTANPETASEREKAKRPLAGAKVEVIEDEENPGYYVGKFFLKPHFQLEGMDIGMSLVSKLPGGK</sequence>
<dbReference type="AlphaFoldDB" id="A0A0D1EK01"/>
<accession>A0A0D1EK01</accession>
<dbReference type="Pfam" id="PF05943">
    <property type="entry name" value="VipB"/>
    <property type="match status" value="1"/>
</dbReference>
<protein>
    <submittedName>
        <fullName evidence="3">Uncharacterized protein</fullName>
    </submittedName>
</protein>
<dbReference type="PATRIC" id="fig|935700.4.peg.348"/>
<reference evidence="3 4" key="1">
    <citation type="submission" date="2015-02" db="EMBL/GenBank/DDBJ databases">
        <title>Genome Sequence of Jannaschia aquimarina DSM28248, a member of the Roseobacter clade.</title>
        <authorList>
            <person name="Voget S."/>
            <person name="Daniel R."/>
        </authorList>
    </citation>
    <scope>NUCLEOTIDE SEQUENCE [LARGE SCALE GENOMIC DNA]</scope>
    <source>
        <strain evidence="3 4">GSW-M26</strain>
    </source>
</reference>
<gene>
    <name evidence="3" type="ORF">jaqu_03240</name>
</gene>
<dbReference type="PANTHER" id="PTHR35565">
    <property type="entry name" value="CYTOPLASMIC PROTEIN-RELATED"/>
    <property type="match status" value="1"/>
</dbReference>
<evidence type="ECO:0000259" key="1">
    <source>
        <dbReference type="Pfam" id="PF05943"/>
    </source>
</evidence>
<dbReference type="EMBL" id="JYFE01000009">
    <property type="protein sequence ID" value="KIT17899.1"/>
    <property type="molecule type" value="Genomic_DNA"/>
</dbReference>
<evidence type="ECO:0000259" key="2">
    <source>
        <dbReference type="Pfam" id="PF18945"/>
    </source>
</evidence>
<evidence type="ECO:0000313" key="3">
    <source>
        <dbReference type="EMBL" id="KIT17899.1"/>
    </source>
</evidence>
<comment type="caution">
    <text evidence="3">The sequence shown here is derived from an EMBL/GenBank/DDBJ whole genome shotgun (WGS) entry which is preliminary data.</text>
</comment>
<dbReference type="OrthoDB" id="9764000at2"/>
<dbReference type="NCBIfam" id="TIGR03355">
    <property type="entry name" value="VI_chp_2"/>
    <property type="match status" value="1"/>
</dbReference>